<dbReference type="RefSeq" id="XP_022295492.1">
    <property type="nucleotide sequence ID" value="XM_022439784.1"/>
</dbReference>
<feature type="signal peptide" evidence="3">
    <location>
        <begin position="1"/>
        <end position="23"/>
    </location>
</feature>
<feature type="region of interest" description="Disordered" evidence="1">
    <location>
        <begin position="270"/>
        <end position="308"/>
    </location>
</feature>
<feature type="chain" id="PRO_5034900567" evidence="3">
    <location>
        <begin position="24"/>
        <end position="322"/>
    </location>
</feature>
<dbReference type="GeneID" id="111105470"/>
<keyword evidence="2" id="KW-0812">Transmembrane</keyword>
<organism evidence="4 5">
    <name type="scientific">Crassostrea virginica</name>
    <name type="common">Eastern oyster</name>
    <dbReference type="NCBI Taxonomy" id="6565"/>
    <lineage>
        <taxon>Eukaryota</taxon>
        <taxon>Metazoa</taxon>
        <taxon>Spiralia</taxon>
        <taxon>Lophotrochozoa</taxon>
        <taxon>Mollusca</taxon>
        <taxon>Bivalvia</taxon>
        <taxon>Autobranchia</taxon>
        <taxon>Pteriomorphia</taxon>
        <taxon>Ostreida</taxon>
        <taxon>Ostreoidea</taxon>
        <taxon>Ostreidae</taxon>
        <taxon>Crassostrea</taxon>
    </lineage>
</organism>
<feature type="compositionally biased region" description="Polar residues" evidence="1">
    <location>
        <begin position="271"/>
        <end position="291"/>
    </location>
</feature>
<reference evidence="5" key="1">
    <citation type="submission" date="2025-08" db="UniProtKB">
        <authorList>
            <consortium name="RefSeq"/>
        </authorList>
    </citation>
    <scope>IDENTIFICATION</scope>
    <source>
        <tissue evidence="5">Whole sample</tissue>
    </source>
</reference>
<accession>A0A8B8AW46</accession>
<feature type="transmembrane region" description="Helical" evidence="2">
    <location>
        <begin position="234"/>
        <end position="259"/>
    </location>
</feature>
<protein>
    <submittedName>
        <fullName evidence="5">Uncharacterized protein LOC111105470 isoform X1</fullName>
    </submittedName>
</protein>
<feature type="compositionally biased region" description="Polar residues" evidence="1">
    <location>
        <begin position="298"/>
        <end position="308"/>
    </location>
</feature>
<dbReference type="Proteomes" id="UP000694844">
    <property type="component" value="Chromosome 7"/>
</dbReference>
<name>A0A8B8AW46_CRAVI</name>
<proteinExistence type="predicted"/>
<keyword evidence="2" id="KW-0472">Membrane</keyword>
<gene>
    <name evidence="5" type="primary">LOC111105470</name>
</gene>
<dbReference type="AlphaFoldDB" id="A0A8B8AW46"/>
<evidence type="ECO:0000256" key="1">
    <source>
        <dbReference type="SAM" id="MobiDB-lite"/>
    </source>
</evidence>
<evidence type="ECO:0000256" key="3">
    <source>
        <dbReference type="SAM" id="SignalP"/>
    </source>
</evidence>
<evidence type="ECO:0000313" key="5">
    <source>
        <dbReference type="RefSeq" id="XP_022295492.1"/>
    </source>
</evidence>
<keyword evidence="4" id="KW-1185">Reference proteome</keyword>
<keyword evidence="2" id="KW-1133">Transmembrane helix</keyword>
<keyword evidence="3" id="KW-0732">Signal</keyword>
<evidence type="ECO:0000256" key="2">
    <source>
        <dbReference type="SAM" id="Phobius"/>
    </source>
</evidence>
<sequence length="322" mass="34907">MKSFLYVVLLYGAVVIFTKTNGGCPIESTLAENNTMRRCDGSYKSGGHVIIDFYQINQPCTCKLKALFNGNLLVTAKSDGYYECKNKVTVSLDETLFVLNCMSTYPSSITFTVVNNETIVKVKAEYIQSYTSGDFPVCLGINANNGGFGGIIIVQCGISTTDITSSLATTSTSKPETSSTNLFTVVSSKPLSEVTNVMTTRTGHKFEDNTNCSICTRILPPNGEDSSASGANNLALQITLACFVLISVVLAILSVYLYIQLKFRIPPLNEKGNNSSIETQRSGSGTGTDNYTELGLENPTSEPENQYESLARQENYTNLNMA</sequence>
<evidence type="ECO:0000313" key="4">
    <source>
        <dbReference type="Proteomes" id="UP000694844"/>
    </source>
</evidence>
<dbReference type="KEGG" id="cvn:111105470"/>